<keyword evidence="8" id="KW-0808">Transferase</keyword>
<dbReference type="PANTHER" id="PTHR14741">
    <property type="entry name" value="S-ADENOSYLMETHIONINE-DEPENDENT METHYLTRANSFERASE RELATED"/>
    <property type="match status" value="1"/>
</dbReference>
<evidence type="ECO:0000256" key="19">
    <source>
        <dbReference type="ARBA" id="ARBA00057179"/>
    </source>
</evidence>
<dbReference type="FunFam" id="3.40.50.150:FF:000066">
    <property type="entry name" value="Trimethylguanosine synthase 1"/>
    <property type="match status" value="1"/>
</dbReference>
<evidence type="ECO:0000256" key="8">
    <source>
        <dbReference type="ARBA" id="ARBA00022679"/>
    </source>
</evidence>
<reference evidence="24" key="1">
    <citation type="submission" date="2025-08" db="UniProtKB">
        <authorList>
            <consortium name="Ensembl"/>
        </authorList>
    </citation>
    <scope>IDENTIFICATION</scope>
</reference>
<keyword evidence="11" id="KW-0804">Transcription</keyword>
<proteinExistence type="inferred from homology"/>
<dbReference type="Ensembl" id="ENSPMGT00000016542.1">
    <property type="protein sequence ID" value="ENSPMGP00000015516.1"/>
    <property type="gene ID" value="ENSPMGG00000012711.1"/>
</dbReference>
<keyword evidence="7" id="KW-0489">Methyltransferase</keyword>
<evidence type="ECO:0000256" key="23">
    <source>
        <dbReference type="SAM" id="MobiDB-lite"/>
    </source>
</evidence>
<evidence type="ECO:0000256" key="13">
    <source>
        <dbReference type="ARBA" id="ARBA00025783"/>
    </source>
</evidence>
<accession>A0A3B4AGA6</accession>
<evidence type="ECO:0000256" key="6">
    <source>
        <dbReference type="ARBA" id="ARBA00022553"/>
    </source>
</evidence>
<evidence type="ECO:0000256" key="10">
    <source>
        <dbReference type="ARBA" id="ARBA00023015"/>
    </source>
</evidence>
<evidence type="ECO:0000256" key="11">
    <source>
        <dbReference type="ARBA" id="ARBA00023163"/>
    </source>
</evidence>
<comment type="catalytic activity">
    <reaction evidence="14">
        <text>a 5'-end (N(2),N(7)-dimethyl 5'-triphosphoguanosine)-ribonucleoside in snoRNA + S-adenosyl-L-methionine = a 5'-end (N(2),N(2),N(7)-trimethyl 5'-triphosphoguanosine)-ribonucleoside in snoRNA + S-adenosyl-L-homocysteine + H(+)</text>
        <dbReference type="Rhea" id="RHEA:78507"/>
        <dbReference type="Rhea" id="RHEA-COMP:19088"/>
        <dbReference type="Rhea" id="RHEA-COMP:19090"/>
        <dbReference type="ChEBI" id="CHEBI:15378"/>
        <dbReference type="ChEBI" id="CHEBI:57856"/>
        <dbReference type="ChEBI" id="CHEBI:59789"/>
        <dbReference type="ChEBI" id="CHEBI:167623"/>
        <dbReference type="ChEBI" id="CHEBI:172880"/>
    </reaction>
    <physiologicalReaction direction="left-to-right" evidence="14">
        <dbReference type="Rhea" id="RHEA:78508"/>
    </physiologicalReaction>
</comment>
<dbReference type="Pfam" id="PF09445">
    <property type="entry name" value="Methyltransf_15"/>
    <property type="match status" value="1"/>
</dbReference>
<dbReference type="AlphaFoldDB" id="A0A3B4AGA6"/>
<dbReference type="Gene3D" id="3.40.50.150">
    <property type="entry name" value="Vaccinia Virus protein VP39"/>
    <property type="match status" value="1"/>
</dbReference>
<dbReference type="SUPFAM" id="SSF53335">
    <property type="entry name" value="S-adenosyl-L-methionine-dependent methyltransferases"/>
    <property type="match status" value="1"/>
</dbReference>
<evidence type="ECO:0000256" key="12">
    <source>
        <dbReference type="ARBA" id="ARBA00023242"/>
    </source>
</evidence>
<dbReference type="STRING" id="409849.ENSPMGP00000015516"/>
<evidence type="ECO:0000256" key="17">
    <source>
        <dbReference type="ARBA" id="ARBA00049075"/>
    </source>
</evidence>
<evidence type="ECO:0000256" key="2">
    <source>
        <dbReference type="ARBA" id="ARBA00004496"/>
    </source>
</evidence>
<organism evidence="24 25">
    <name type="scientific">Periophthalmus magnuspinnatus</name>
    <dbReference type="NCBI Taxonomy" id="409849"/>
    <lineage>
        <taxon>Eukaryota</taxon>
        <taxon>Metazoa</taxon>
        <taxon>Chordata</taxon>
        <taxon>Craniata</taxon>
        <taxon>Vertebrata</taxon>
        <taxon>Euteleostomi</taxon>
        <taxon>Actinopterygii</taxon>
        <taxon>Neopterygii</taxon>
        <taxon>Teleostei</taxon>
        <taxon>Neoteleostei</taxon>
        <taxon>Acanthomorphata</taxon>
        <taxon>Gobiaria</taxon>
        <taxon>Gobiiformes</taxon>
        <taxon>Gobioidei</taxon>
        <taxon>Gobiidae</taxon>
        <taxon>Oxudercinae</taxon>
        <taxon>Periophthalmus</taxon>
    </lineage>
</organism>
<feature type="region of interest" description="Disordered" evidence="23">
    <location>
        <begin position="258"/>
        <end position="295"/>
    </location>
</feature>
<keyword evidence="25" id="KW-1185">Reference proteome</keyword>
<evidence type="ECO:0000256" key="20">
    <source>
        <dbReference type="ARBA" id="ARBA00064494"/>
    </source>
</evidence>
<evidence type="ECO:0000313" key="24">
    <source>
        <dbReference type="Ensembl" id="ENSPMGP00000015516.1"/>
    </source>
</evidence>
<evidence type="ECO:0000256" key="1">
    <source>
        <dbReference type="ARBA" id="ARBA00004408"/>
    </source>
</evidence>
<evidence type="ECO:0000256" key="4">
    <source>
        <dbReference type="ARBA" id="ARBA00018517"/>
    </source>
</evidence>
<comment type="catalytic activity">
    <reaction evidence="17">
        <text>a 5'-end (N(7)-methyl 5'-triphosphoguanosine)-ribonucleoside in snRNA + S-adenosyl-L-methionine = a 5'-end (N(2),N(7)-dimethyl 5'-triphosphoguanosine)-ribonucleoside in snRNA + S-adenosyl-L-homocysteine + H(+)</text>
        <dbReference type="Rhea" id="RHEA:78471"/>
        <dbReference type="Rhea" id="RHEA-COMP:19085"/>
        <dbReference type="Rhea" id="RHEA-COMP:19087"/>
        <dbReference type="ChEBI" id="CHEBI:15378"/>
        <dbReference type="ChEBI" id="CHEBI:57856"/>
        <dbReference type="ChEBI" id="CHEBI:59789"/>
        <dbReference type="ChEBI" id="CHEBI:156461"/>
        <dbReference type="ChEBI" id="CHEBI:172880"/>
    </reaction>
    <physiologicalReaction direction="left-to-right" evidence="17">
        <dbReference type="Rhea" id="RHEA:78472"/>
    </physiologicalReaction>
</comment>
<reference evidence="24" key="2">
    <citation type="submission" date="2025-09" db="UniProtKB">
        <authorList>
            <consortium name="Ensembl"/>
        </authorList>
    </citation>
    <scope>IDENTIFICATION</scope>
</reference>
<evidence type="ECO:0000256" key="5">
    <source>
        <dbReference type="ARBA" id="ARBA00022490"/>
    </source>
</evidence>
<evidence type="ECO:0000256" key="21">
    <source>
        <dbReference type="ARBA" id="ARBA00079339"/>
    </source>
</evidence>
<evidence type="ECO:0000256" key="9">
    <source>
        <dbReference type="ARBA" id="ARBA00022691"/>
    </source>
</evidence>
<evidence type="ECO:0000256" key="16">
    <source>
        <dbReference type="ARBA" id="ARBA00048763"/>
    </source>
</evidence>
<keyword evidence="10" id="KW-0805">Transcription regulation</keyword>
<keyword evidence="6" id="KW-0597">Phosphoprotein</keyword>
<protein>
    <recommendedName>
        <fullName evidence="4">Trimethylguanosine synthase</fullName>
    </recommendedName>
    <alternativeName>
        <fullName evidence="18">Cap-specific guanine-N(2) methyltransferase</fullName>
    </alternativeName>
    <alternativeName>
        <fullName evidence="21">Nuclear receptor coactivator 6-interacting protein</fullName>
    </alternativeName>
    <alternativeName>
        <fullName evidence="22">PRIP-interacting protein with methyltransferase motif</fullName>
    </alternativeName>
</protein>
<comment type="function">
    <text evidence="19">Catalyzes the 2 serial methylation steps for the conversion of the 7-monomethylguanosine (m(7)G) caps of snRNAs and snoRNAs to a 2,2,7-trimethylguanosine (m(2,2,7)G) cap structure. The enzyme is specific for guanine, and N7 methylation must precede N2 methylation. Hypermethylation of the m7G cap of U snRNAs leads to their concentration in nuclear foci, their colocalization with coilin and the formation of canonical Cajal bodies (CBs). Plays a role in transcriptional regulation.</text>
</comment>
<dbReference type="Proteomes" id="UP000261520">
    <property type="component" value="Unplaced"/>
</dbReference>
<keyword evidence="12" id="KW-0539">Nucleus</keyword>
<comment type="catalytic activity">
    <reaction evidence="15">
        <text>a 5'-end (N(7)-methyl 5'-triphosphoguanosine)-ribonucleoside in snoRNA + S-adenosyl-L-methionine = a 5'-end (N(2),N(7)-dimethyl 5'-triphosphoguanosine)-ribonucleoside in snoRNA + S-adenosyl-L-homocysteine + H(+)</text>
        <dbReference type="Rhea" id="RHEA:78475"/>
        <dbReference type="Rhea" id="RHEA-COMP:19086"/>
        <dbReference type="Rhea" id="RHEA-COMP:19088"/>
        <dbReference type="ChEBI" id="CHEBI:15378"/>
        <dbReference type="ChEBI" id="CHEBI:57856"/>
        <dbReference type="ChEBI" id="CHEBI:59789"/>
        <dbReference type="ChEBI" id="CHEBI:156461"/>
        <dbReference type="ChEBI" id="CHEBI:172880"/>
    </reaction>
    <physiologicalReaction direction="left-to-right" evidence="15">
        <dbReference type="Rhea" id="RHEA:78476"/>
    </physiologicalReaction>
</comment>
<dbReference type="GO" id="GO:0005737">
    <property type="term" value="C:cytoplasm"/>
    <property type="evidence" value="ECO:0007669"/>
    <property type="project" value="UniProtKB-SubCell"/>
</dbReference>
<name>A0A3B4AGA6_9GOBI</name>
<evidence type="ECO:0000256" key="22">
    <source>
        <dbReference type="ARBA" id="ARBA00081504"/>
    </source>
</evidence>
<dbReference type="PANTHER" id="PTHR14741:SF32">
    <property type="entry name" value="TRIMETHYLGUANOSINE SYNTHASE"/>
    <property type="match status" value="1"/>
</dbReference>
<dbReference type="GO" id="GO:0071164">
    <property type="term" value="F:RNA cap trimethylguanosine synthase activity"/>
    <property type="evidence" value="ECO:0007669"/>
    <property type="project" value="TreeGrafter"/>
</dbReference>
<dbReference type="InterPro" id="IPR019012">
    <property type="entry name" value="RNA_cap_Gua-N2-MeTrfase"/>
</dbReference>
<evidence type="ECO:0000256" key="18">
    <source>
        <dbReference type="ARBA" id="ARBA00049790"/>
    </source>
</evidence>
<keyword evidence="5" id="KW-0963">Cytoplasm</keyword>
<dbReference type="CDD" id="cd02440">
    <property type="entry name" value="AdoMet_MTases"/>
    <property type="match status" value="1"/>
</dbReference>
<comment type="subcellular location">
    <subcellularLocation>
        <location evidence="2">Cytoplasm</location>
    </subcellularLocation>
    <subcellularLocation>
        <location evidence="1">Nucleus</location>
        <location evidence="1">Cajal body</location>
    </subcellularLocation>
    <subcellularLocation>
        <location evidence="3">Nucleus</location>
        <location evidence="3">Nucleolus</location>
    </subcellularLocation>
</comment>
<keyword evidence="9" id="KW-0949">S-adenosyl-L-methionine</keyword>
<evidence type="ECO:0000256" key="3">
    <source>
        <dbReference type="ARBA" id="ARBA00004604"/>
    </source>
</evidence>
<evidence type="ECO:0000313" key="25">
    <source>
        <dbReference type="Proteomes" id="UP000261520"/>
    </source>
</evidence>
<comment type="similarity">
    <text evidence="13">Belongs to the methyltransferase superfamily. Trimethylguanosine synthase family.</text>
</comment>
<dbReference type="InterPro" id="IPR029063">
    <property type="entry name" value="SAM-dependent_MTases_sf"/>
</dbReference>
<sequence>MLDRSRTTVLADILFFSSELSSKDQRIHCRCSRAFFIICYFLLTPEDEYKEETEEQTVDAEPNSEEDNVLDEESELMLKMGLPLSFSSSSEYKRNVSLEGGAKVFFKRRGNSIYFYVEEDEPEPEAEQTIVDTKEEDWQKYWAEQGESLLWTHWLEKNPDFGSQPDLDPPWTNPDLKTSWDLHYKKTYYDYQNQFYYWTDQGWTVDCLSESGTEEQGGGGEREGEETYRLTEEFKSFCTLKTPGDYPNVDIKNTFVKNEGGEEAEPSDGGTDDKNPSECCPVNSDHELDLEESPQPMSEESWRKLGLKRNPNPIYCFPWNFLQSCVEVFTDLTCNLACKRHVVKLYVFAAGVSADSAPWPQRNRRGKQRRTDPIPEEVAAEPELAKYWAQRHRLFSRFDQGIRLDREGWFSVTPEKIAEHIAVRVQSTFRSAQLIVDAFCGVGGNAIQFALSGSRVLAVDIDPVRLDLTRHNAAVYGVADRMDFIQGDFLQLAPRLRGDVVFLAPPWGGPAYLNADVFNIQTMMEPDGYPLYIFQKAKLISDNIVYFLPRNADMDQIASLAGPGGRVEVEQNFLNNKLKTITAYFGDLIKSSGSEEDCVSHNATQQD</sequence>
<comment type="subunit">
    <text evidence="20">May form homooligomers. Interacts with CREBBP/CBP, EED/WAIT1, EP300/P300, NCOA6/PRIP, PPARBP/PBP and SMN.</text>
</comment>
<dbReference type="GO" id="GO:0015030">
    <property type="term" value="C:Cajal body"/>
    <property type="evidence" value="ECO:0007669"/>
    <property type="project" value="UniProtKB-SubCell"/>
</dbReference>
<comment type="catalytic activity">
    <reaction evidence="16">
        <text>a 5'-end (N(2),N(7)-dimethyl 5'-triphosphoguanosine)-ribonucleoside in snRNA + S-adenosyl-L-methionine = a 5'-end (N(2),N(2),N(7)-trimethyl 5'-triphosphoguanosine)-ribonucleoside in snRNA + S-adenosyl-L-homocysteine + H(+)</text>
        <dbReference type="Rhea" id="RHEA:78479"/>
        <dbReference type="Rhea" id="RHEA-COMP:19087"/>
        <dbReference type="Rhea" id="RHEA-COMP:19089"/>
        <dbReference type="ChEBI" id="CHEBI:15378"/>
        <dbReference type="ChEBI" id="CHEBI:57856"/>
        <dbReference type="ChEBI" id="CHEBI:59789"/>
        <dbReference type="ChEBI" id="CHEBI:167623"/>
        <dbReference type="ChEBI" id="CHEBI:172880"/>
    </reaction>
    <physiologicalReaction direction="left-to-right" evidence="16">
        <dbReference type="Rhea" id="RHEA:78480"/>
    </physiologicalReaction>
</comment>
<evidence type="ECO:0000256" key="7">
    <source>
        <dbReference type="ARBA" id="ARBA00022603"/>
    </source>
</evidence>
<evidence type="ECO:0000256" key="15">
    <source>
        <dbReference type="ARBA" id="ARBA00048740"/>
    </source>
</evidence>
<dbReference type="GO" id="GO:0005730">
    <property type="term" value="C:nucleolus"/>
    <property type="evidence" value="ECO:0007669"/>
    <property type="project" value="UniProtKB-SubCell"/>
</dbReference>
<evidence type="ECO:0000256" key="14">
    <source>
        <dbReference type="ARBA" id="ARBA00047418"/>
    </source>
</evidence>